<feature type="region of interest" description="Disordered" evidence="3">
    <location>
        <begin position="680"/>
        <end position="734"/>
    </location>
</feature>
<dbReference type="PANTHER" id="PTHR46093:SF18">
    <property type="entry name" value="FIBRONECTIN TYPE-III DOMAIN-CONTAINING PROTEIN"/>
    <property type="match status" value="1"/>
</dbReference>
<dbReference type="Pfam" id="PF24681">
    <property type="entry name" value="Kelch_KLHDC2_KLHL20_DRC7"/>
    <property type="match status" value="1"/>
</dbReference>
<dbReference type="Proteomes" id="UP000298493">
    <property type="component" value="Unassembled WGS sequence"/>
</dbReference>
<evidence type="ECO:0000256" key="1">
    <source>
        <dbReference type="ARBA" id="ARBA00022441"/>
    </source>
</evidence>
<feature type="transmembrane region" description="Helical" evidence="4">
    <location>
        <begin position="87"/>
        <end position="107"/>
    </location>
</feature>
<protein>
    <submittedName>
        <fullName evidence="5">Kelch repeat protein-like protein</fullName>
    </submittedName>
</protein>
<comment type="caution">
    <text evidence="5">The sequence shown here is derived from an EMBL/GenBank/DDBJ whole genome shotgun (WGS) entry which is preliminary data.</text>
</comment>
<evidence type="ECO:0000256" key="4">
    <source>
        <dbReference type="SAM" id="Phobius"/>
    </source>
</evidence>
<dbReference type="STRING" id="86259.A0A4Z1P1N9"/>
<organism evidence="5 6">
    <name type="scientific">Venturia nashicola</name>
    <dbReference type="NCBI Taxonomy" id="86259"/>
    <lineage>
        <taxon>Eukaryota</taxon>
        <taxon>Fungi</taxon>
        <taxon>Dikarya</taxon>
        <taxon>Ascomycota</taxon>
        <taxon>Pezizomycotina</taxon>
        <taxon>Dothideomycetes</taxon>
        <taxon>Pleosporomycetidae</taxon>
        <taxon>Venturiales</taxon>
        <taxon>Venturiaceae</taxon>
        <taxon>Venturia</taxon>
    </lineage>
</organism>
<evidence type="ECO:0000313" key="5">
    <source>
        <dbReference type="EMBL" id="TID22397.1"/>
    </source>
</evidence>
<keyword evidence="1" id="KW-0880">Kelch repeat</keyword>
<keyword evidence="4" id="KW-1133">Transmembrane helix</keyword>
<dbReference type="Gene3D" id="1.20.5.510">
    <property type="entry name" value="Single helix bin"/>
    <property type="match status" value="1"/>
</dbReference>
<reference evidence="5 6" key="1">
    <citation type="submission" date="2019-04" db="EMBL/GenBank/DDBJ databases">
        <title>High contiguity whole genome sequence and gene annotation resource for two Venturia nashicola isolates.</title>
        <authorList>
            <person name="Prokchorchik M."/>
            <person name="Won K."/>
            <person name="Lee Y."/>
            <person name="Choi E.D."/>
            <person name="Segonzac C."/>
            <person name="Sohn K.H."/>
        </authorList>
    </citation>
    <scope>NUCLEOTIDE SEQUENCE [LARGE SCALE GENOMIC DNA]</scope>
    <source>
        <strain evidence="5 6">PRI2</strain>
    </source>
</reference>
<proteinExistence type="predicted"/>
<feature type="region of interest" description="Disordered" evidence="3">
    <location>
        <begin position="1"/>
        <end position="26"/>
    </location>
</feature>
<dbReference type="EMBL" id="SNSC02000008">
    <property type="protein sequence ID" value="TID22397.1"/>
    <property type="molecule type" value="Genomic_DNA"/>
</dbReference>
<evidence type="ECO:0000313" key="6">
    <source>
        <dbReference type="Proteomes" id="UP000298493"/>
    </source>
</evidence>
<keyword evidence="6" id="KW-1185">Reference proteome</keyword>
<dbReference type="OrthoDB" id="10251809at2759"/>
<dbReference type="PANTHER" id="PTHR46093">
    <property type="entry name" value="ACYL-COA-BINDING DOMAIN-CONTAINING PROTEIN 5"/>
    <property type="match status" value="1"/>
</dbReference>
<dbReference type="AlphaFoldDB" id="A0A4Z1P1N9"/>
<evidence type="ECO:0000256" key="2">
    <source>
        <dbReference type="ARBA" id="ARBA00022737"/>
    </source>
</evidence>
<keyword evidence="4" id="KW-0472">Membrane</keyword>
<accession>A0A4Z1P1N9</accession>
<evidence type="ECO:0000256" key="3">
    <source>
        <dbReference type="SAM" id="MobiDB-lite"/>
    </source>
</evidence>
<feature type="transmembrane region" description="Helical" evidence="4">
    <location>
        <begin position="619"/>
        <end position="645"/>
    </location>
</feature>
<dbReference type="Gene3D" id="2.120.10.80">
    <property type="entry name" value="Kelch-type beta propeller"/>
    <property type="match status" value="2"/>
</dbReference>
<gene>
    <name evidence="5" type="ORF">E6O75_ATG11191</name>
</gene>
<feature type="compositionally biased region" description="Polar residues" evidence="3">
    <location>
        <begin position="710"/>
        <end position="723"/>
    </location>
</feature>
<dbReference type="InterPro" id="IPR015915">
    <property type="entry name" value="Kelch-typ_b-propeller"/>
</dbReference>
<name>A0A4Z1P1N9_9PEZI</name>
<sequence length="758" mass="82028">MQALARDGTLRPRRASAFRETGLLEDEPQNSARPVFKVRFRSKDDIFESLVSNSHDLEWEDIQENDIEDLPNTPVTQMEPPRPKRGLIHSIGLLAFVLAVILAITQITPYTNDARPLFGASGSPFTAPIQEFALSKRADDPTDYCKRWSQQSAIVNGTLYLYGGRKMTAQGQKSNTWNNDFLKFDLTKTWPISTPASSGLAQPSGPPPVANGYLWNSYTSLYMYGGEFSDNPVGTPTANSLWEYDIGSSSWKEHTNQQTSEGNNSEAGGIAIERAAEGSGFGLASLGRGWYFGGHLDYLTTQSWTNQIPRVYLKSFIEYTFPGHTNKELKTQNVGSGGAWRNITNAGMQDSNGFTKRADGLLLYVPGYGDEGILLSLGGGTNETFTQMDEVDIFDIAGSTWYRQSTSGPTPKVRVNPCAVVAGAADGSSYQVHMFGGQNLIPWDDQIQYDDMWILTIPAFTWIKVDQSGQSVPHARVGHTCNIWDAQMVSVGGYIGKDIDCEFPGVYVFNTSALQWVSQFTSLSGGSENPLSQQLSQKSISGKPEGLEGSYGYLVPDAVQKVVGGGPLGGATVTAPVLTATAGPMATGKPITYTVSGPGAVVTVTTPGEGSDSSKGPNLGAIIGGVLAGVFGLLALYLGFCLFIYRRRLQMFKKHTDMMEETEKDRVSFDAALFSGGAASSSNASWKKHNSHQSVGNNSSLIGPYHHRASNSADTSGRQTDSGTNDDTDSESLLEGMEPSFVGVILNPRRNLRVINRD</sequence>
<dbReference type="SUPFAM" id="SSF117281">
    <property type="entry name" value="Kelch motif"/>
    <property type="match status" value="1"/>
</dbReference>
<keyword evidence="2" id="KW-0677">Repeat</keyword>
<keyword evidence="4" id="KW-0812">Transmembrane</keyword>